<dbReference type="Proteomes" id="UP001159427">
    <property type="component" value="Unassembled WGS sequence"/>
</dbReference>
<organism evidence="1 2">
    <name type="scientific">Porites evermanni</name>
    <dbReference type="NCBI Taxonomy" id="104178"/>
    <lineage>
        <taxon>Eukaryota</taxon>
        <taxon>Metazoa</taxon>
        <taxon>Cnidaria</taxon>
        <taxon>Anthozoa</taxon>
        <taxon>Hexacorallia</taxon>
        <taxon>Scleractinia</taxon>
        <taxon>Fungiina</taxon>
        <taxon>Poritidae</taxon>
        <taxon>Porites</taxon>
    </lineage>
</organism>
<sequence length="791" mass="88032">MGIFNEQSLDHPFARGIQGAPGVGFNLTSSGDYDMINKKLRNVGAPSANTDAATKKYVDDNSTGTPSTSRLTVDSNIDMKDQYRILNLKHPVDADEPATKQYSDSRFLDRNGSRTMIGDLSMNNNKIIKLGAPTANDDAANKKYVDDNSTGTPSTSRLTVDSSIDMKNRYRITNLIAPQDAKDPATKYYVDNTFLDRDGSYPMKGNLNMDNNRIINLPAPAGSNQPTPLAFTDIKYLHVAGTNKMTNNLNMDNKKIINLRPPTASTDAATKKYVDDKTSSGGSSGSPLDLSNYLKKDGSVAMTGNLNLGNKKIVGLATPTSNTDAATKKYVDDNSGSPDLSDYLEKDGTVAMTGNLNLGNNKIVNLSDPTTDQQAANRGWVLPTQDTDSVNKGYVDNLVHLTAIQPSHYKNEFAYLMSSGSQWTDEIDGGNSFGIRSIGDLPPNKGNFHDYNHKVIYMTINKNSQGKFIYKMGINFYRLTANTDYTLCLEILNTDYNLWNNSKISADKGTSTGLSIGNLSVKKLSHNYSDLTGKTQTMYYHRIIVNFRKLPSGNKFFLHILVDILRGGYNLAKYPRQFLGVYLVAYGIKGTFSNIDPDKVYDYHTAFDIKPTEVVYNVDINANQKEIKNVKLNRSDDDSVATVAMVNEVNTLTKYSFLRTFFNDFYDFSNANQDGSKTLYTVSYNKNNNVLTFNFSGSDKTMAMPSSFHGKHIILWLTESRNPAITKVNISNYSTSLIWRNFSYPANLKFTFECDDGIMFRLMYSPNFYDVRGSVFHKVMLQEKLLGSHVE</sequence>
<dbReference type="EMBL" id="CALNXI010000798">
    <property type="protein sequence ID" value="CAH3140223.1"/>
    <property type="molecule type" value="Genomic_DNA"/>
</dbReference>
<comment type="caution">
    <text evidence="1">The sequence shown here is derived from an EMBL/GenBank/DDBJ whole genome shotgun (WGS) entry which is preliminary data.</text>
</comment>
<gene>
    <name evidence="1" type="ORF">PEVE_00041629</name>
</gene>
<evidence type="ECO:0008006" key="3">
    <source>
        <dbReference type="Google" id="ProtNLM"/>
    </source>
</evidence>
<evidence type="ECO:0000313" key="2">
    <source>
        <dbReference type="Proteomes" id="UP001159427"/>
    </source>
</evidence>
<proteinExistence type="predicted"/>
<evidence type="ECO:0000313" key="1">
    <source>
        <dbReference type="EMBL" id="CAH3140223.1"/>
    </source>
</evidence>
<reference evidence="1 2" key="1">
    <citation type="submission" date="2022-05" db="EMBL/GenBank/DDBJ databases">
        <authorList>
            <consortium name="Genoscope - CEA"/>
            <person name="William W."/>
        </authorList>
    </citation>
    <scope>NUCLEOTIDE SEQUENCE [LARGE SCALE GENOMIC DNA]</scope>
</reference>
<protein>
    <recommendedName>
        <fullName evidence="3">Capsid protein</fullName>
    </recommendedName>
</protein>
<name>A0ABN8PBG4_9CNID</name>
<accession>A0ABN8PBG4</accession>
<keyword evidence="2" id="KW-1185">Reference proteome</keyword>